<dbReference type="Pfam" id="PF05708">
    <property type="entry name" value="Peptidase_C92"/>
    <property type="match status" value="1"/>
</dbReference>
<keyword evidence="1" id="KW-0378">Hydrolase</keyword>
<gene>
    <name evidence="1" type="ORF">OSH00_01530</name>
</gene>
<dbReference type="Proteomes" id="UP001146019">
    <property type="component" value="Unassembled WGS sequence"/>
</dbReference>
<accession>A0A9X3DWK6</accession>
<dbReference type="InterPro" id="IPR038765">
    <property type="entry name" value="Papain-like_cys_pep_sf"/>
</dbReference>
<protein>
    <submittedName>
        <fullName evidence="1">YiiX/YebB-like N1pC/P60 family cysteine hydrolase</fullName>
    </submittedName>
</protein>
<dbReference type="GO" id="GO:0016787">
    <property type="term" value="F:hydrolase activity"/>
    <property type="evidence" value="ECO:0007669"/>
    <property type="project" value="UniProtKB-KW"/>
</dbReference>
<reference evidence="1" key="1">
    <citation type="submission" date="2022-11" db="EMBL/GenBank/DDBJ databases">
        <title>Biodiversity and phylogenetic relationships of bacteria.</title>
        <authorList>
            <person name="Machado R.A.R."/>
            <person name="Bhat A."/>
            <person name="Loulou A."/>
            <person name="Kallel S."/>
        </authorList>
    </citation>
    <scope>NUCLEOTIDE SEQUENCE</scope>
    <source>
        <strain evidence="1">A-IN1</strain>
    </source>
</reference>
<keyword evidence="2" id="KW-1185">Reference proteome</keyword>
<dbReference type="InterPro" id="IPR024453">
    <property type="entry name" value="Peptidase_C92"/>
</dbReference>
<proteinExistence type="predicted"/>
<evidence type="ECO:0000313" key="2">
    <source>
        <dbReference type="Proteomes" id="UP001146019"/>
    </source>
</evidence>
<dbReference type="SUPFAM" id="SSF54001">
    <property type="entry name" value="Cysteine proteinases"/>
    <property type="match status" value="1"/>
</dbReference>
<organism evidence="1 2">
    <name type="scientific">Acinetobacter nematophilus</name>
    <dbReference type="NCBI Taxonomy" id="2994642"/>
    <lineage>
        <taxon>Bacteria</taxon>
        <taxon>Pseudomonadati</taxon>
        <taxon>Pseudomonadota</taxon>
        <taxon>Gammaproteobacteria</taxon>
        <taxon>Moraxellales</taxon>
        <taxon>Moraxellaceae</taxon>
        <taxon>Acinetobacter</taxon>
    </lineage>
</organism>
<sequence>MNQHYRVKRYRTQLTVTQQQKLVQQAETYLNQPHDVYFEWSGNAVYCSELVWKTYKKALAIEVAPLDKLSSFDLGHPSVKALMKQRYGQHIPLNEMVIASRVRFNSEQLIDVR</sequence>
<dbReference type="Gene3D" id="3.90.1720.10">
    <property type="entry name" value="endopeptidase domain like (from Nostoc punctiforme)"/>
    <property type="match status" value="1"/>
</dbReference>
<dbReference type="RefSeq" id="WP_266128958.1">
    <property type="nucleotide sequence ID" value="NZ_JAPKMY010000001.1"/>
</dbReference>
<name>A0A9X3DWK6_9GAMM</name>
<evidence type="ECO:0000313" key="1">
    <source>
        <dbReference type="EMBL" id="MCX5466424.1"/>
    </source>
</evidence>
<comment type="caution">
    <text evidence="1">The sequence shown here is derived from an EMBL/GenBank/DDBJ whole genome shotgun (WGS) entry which is preliminary data.</text>
</comment>
<dbReference type="AlphaFoldDB" id="A0A9X3DWK6"/>
<dbReference type="EMBL" id="JAPKMY010000001">
    <property type="protein sequence ID" value="MCX5466424.1"/>
    <property type="molecule type" value="Genomic_DNA"/>
</dbReference>